<proteinExistence type="predicted"/>
<comment type="caution">
    <text evidence="1">The sequence shown here is derived from an EMBL/GenBank/DDBJ whole genome shotgun (WGS) entry which is preliminary data.</text>
</comment>
<organism evidence="1 2">
    <name type="scientific">Actinomycetospora chlora</name>
    <dbReference type="NCBI Taxonomy" id="663608"/>
    <lineage>
        <taxon>Bacteria</taxon>
        <taxon>Bacillati</taxon>
        <taxon>Actinomycetota</taxon>
        <taxon>Actinomycetes</taxon>
        <taxon>Pseudonocardiales</taxon>
        <taxon>Pseudonocardiaceae</taxon>
        <taxon>Actinomycetospora</taxon>
    </lineage>
</organism>
<name>A0ABP9AZI6_9PSEU</name>
<reference evidence="2" key="1">
    <citation type="journal article" date="2019" name="Int. J. Syst. Evol. Microbiol.">
        <title>The Global Catalogue of Microorganisms (GCM) 10K type strain sequencing project: providing services to taxonomists for standard genome sequencing and annotation.</title>
        <authorList>
            <consortium name="The Broad Institute Genomics Platform"/>
            <consortium name="The Broad Institute Genome Sequencing Center for Infectious Disease"/>
            <person name="Wu L."/>
            <person name="Ma J."/>
        </authorList>
    </citation>
    <scope>NUCLEOTIDE SEQUENCE [LARGE SCALE GENOMIC DNA]</scope>
    <source>
        <strain evidence="2">JCM 17979</strain>
    </source>
</reference>
<gene>
    <name evidence="1" type="ORF">GCM10023200_21160</name>
</gene>
<protein>
    <submittedName>
        <fullName evidence="1">Uncharacterized protein</fullName>
    </submittedName>
</protein>
<evidence type="ECO:0000313" key="1">
    <source>
        <dbReference type="EMBL" id="GAA4786806.1"/>
    </source>
</evidence>
<dbReference type="Proteomes" id="UP001500928">
    <property type="component" value="Unassembled WGS sequence"/>
</dbReference>
<accession>A0ABP9AZI6</accession>
<sequence length="67" mass="7308">MTTDEDLARRKGERDAALALAGDRRQREAAGDTVALHPADDWASSTHPEAYLDGAESVLGYRPRLIT</sequence>
<evidence type="ECO:0000313" key="2">
    <source>
        <dbReference type="Proteomes" id="UP001500928"/>
    </source>
</evidence>
<dbReference type="RefSeq" id="WP_345413916.1">
    <property type="nucleotide sequence ID" value="NZ_BAABHO010000013.1"/>
</dbReference>
<keyword evidence="2" id="KW-1185">Reference proteome</keyword>
<dbReference type="EMBL" id="BAABHO010000013">
    <property type="protein sequence ID" value="GAA4786806.1"/>
    <property type="molecule type" value="Genomic_DNA"/>
</dbReference>